<feature type="domain" description="DUF6848" evidence="1">
    <location>
        <begin position="8"/>
        <end position="107"/>
    </location>
</feature>
<evidence type="ECO:0000313" key="2">
    <source>
        <dbReference type="EMBL" id="TEB09140.1"/>
    </source>
</evidence>
<name>A0A4Y7RK65_9FIRM</name>
<keyword evidence="3" id="KW-1185">Reference proteome</keyword>
<gene>
    <name evidence="2" type="ORF">Pmgp_03361</name>
</gene>
<dbReference type="EMBL" id="QFFZ01000058">
    <property type="protein sequence ID" value="TEB09140.1"/>
    <property type="molecule type" value="Genomic_DNA"/>
</dbReference>
<comment type="caution">
    <text evidence="2">The sequence shown here is derived from an EMBL/GenBank/DDBJ whole genome shotgun (WGS) entry which is preliminary data.</text>
</comment>
<evidence type="ECO:0000313" key="3">
    <source>
        <dbReference type="Proteomes" id="UP000297597"/>
    </source>
</evidence>
<dbReference type="Proteomes" id="UP000297597">
    <property type="component" value="Unassembled WGS sequence"/>
</dbReference>
<organism evidence="2 3">
    <name type="scientific">Pelotomaculum propionicicum</name>
    <dbReference type="NCBI Taxonomy" id="258475"/>
    <lineage>
        <taxon>Bacteria</taxon>
        <taxon>Bacillati</taxon>
        <taxon>Bacillota</taxon>
        <taxon>Clostridia</taxon>
        <taxon>Eubacteriales</taxon>
        <taxon>Desulfotomaculaceae</taxon>
        <taxon>Pelotomaculum</taxon>
    </lineage>
</organism>
<proteinExistence type="predicted"/>
<dbReference type="Pfam" id="PF20941">
    <property type="entry name" value="DUF6848"/>
    <property type="match status" value="1"/>
</dbReference>
<reference evidence="2 3" key="1">
    <citation type="journal article" date="2018" name="Environ. Microbiol.">
        <title>Novel energy conservation strategies and behaviour of Pelotomaculum schinkii driving syntrophic propionate catabolism.</title>
        <authorList>
            <person name="Hidalgo-Ahumada C.A.P."/>
            <person name="Nobu M.K."/>
            <person name="Narihiro T."/>
            <person name="Tamaki H."/>
            <person name="Liu W.T."/>
            <person name="Kamagata Y."/>
            <person name="Stams A.J.M."/>
            <person name="Imachi H."/>
            <person name="Sousa D.Z."/>
        </authorList>
    </citation>
    <scope>NUCLEOTIDE SEQUENCE [LARGE SCALE GENOMIC DNA]</scope>
    <source>
        <strain evidence="2 3">MGP</strain>
    </source>
</reference>
<sequence>MDLNPEALKDKYGNIFPVTVEGLLAKDGEEKSFTFYFQEAKTAHINRYLKEAAQRALDATKNFLYSLVVPEQMDEMKAAFGEFPLLPLKLADPYTDQLGLGASVNIQKKL</sequence>
<dbReference type="Gene3D" id="3.30.2220.10">
    <property type="entry name" value="rbstp2171"/>
    <property type="match status" value="1"/>
</dbReference>
<dbReference type="InterPro" id="IPR049294">
    <property type="entry name" value="DUF6848"/>
</dbReference>
<protein>
    <recommendedName>
        <fullName evidence="1">DUF6848 domain-containing protein</fullName>
    </recommendedName>
</protein>
<accession>A0A4Y7RK65</accession>
<dbReference type="RefSeq" id="WP_134215444.1">
    <property type="nucleotide sequence ID" value="NZ_QFFZ01000058.1"/>
</dbReference>
<dbReference type="AlphaFoldDB" id="A0A4Y7RK65"/>
<evidence type="ECO:0000259" key="1">
    <source>
        <dbReference type="Pfam" id="PF20941"/>
    </source>
</evidence>